<dbReference type="EMBL" id="VNJI01000005">
    <property type="protein sequence ID" value="TVY11042.1"/>
    <property type="molecule type" value="Genomic_DNA"/>
</dbReference>
<dbReference type="PROSITE" id="PS50005">
    <property type="entry name" value="TPR"/>
    <property type="match status" value="2"/>
</dbReference>
<dbReference type="Proteomes" id="UP000317036">
    <property type="component" value="Unassembled WGS sequence"/>
</dbReference>
<keyword evidence="2 3" id="KW-0802">TPR repeat</keyword>
<sequence>MKTWIKPLLKVVIPIVVILVLFRIGKWYGMAAIAALLVYLAFKLRINMWIYKANSLFAKKDFAGAAEHFGKAYGASKKPSYAISQAFVLLKNGQVREAEQLLTEMMKLKLPRTEEMNAKINYSLALWLLGQQEQALKLMEAVFSDFKNSIGYGNLGMFYVMSGDLDRALSFNLEAYEYNDSDKTILDNLAYTYYLLGRHQEAKEIYEKLMEQKPTFAEAFYYYGLTLRELGEIDQSIQIMQQGLEFEPSMMTNVTKAMLNEKLGEWNMDSVTTSDRNPQ</sequence>
<protein>
    <submittedName>
        <fullName evidence="5">Tetratricopeptide repeat protein</fullName>
    </submittedName>
</protein>
<dbReference type="InterPro" id="IPR011990">
    <property type="entry name" value="TPR-like_helical_dom_sf"/>
</dbReference>
<evidence type="ECO:0000313" key="6">
    <source>
        <dbReference type="Proteomes" id="UP000317036"/>
    </source>
</evidence>
<feature type="transmembrane region" description="Helical" evidence="4">
    <location>
        <begin position="30"/>
        <end position="50"/>
    </location>
</feature>
<dbReference type="SMART" id="SM00028">
    <property type="entry name" value="TPR"/>
    <property type="match status" value="4"/>
</dbReference>
<keyword evidence="4" id="KW-1133">Transmembrane helix</keyword>
<evidence type="ECO:0000313" key="5">
    <source>
        <dbReference type="EMBL" id="TVY11042.1"/>
    </source>
</evidence>
<evidence type="ECO:0000256" key="3">
    <source>
        <dbReference type="PROSITE-ProRule" id="PRU00339"/>
    </source>
</evidence>
<feature type="repeat" description="TPR" evidence="3">
    <location>
        <begin position="183"/>
        <end position="216"/>
    </location>
</feature>
<keyword evidence="1" id="KW-0677">Repeat</keyword>
<reference evidence="5 6" key="1">
    <citation type="submission" date="2019-07" db="EMBL/GenBank/DDBJ databases">
        <authorList>
            <person name="Kim J."/>
        </authorList>
    </citation>
    <scope>NUCLEOTIDE SEQUENCE [LARGE SCALE GENOMIC DNA]</scope>
    <source>
        <strain evidence="5 6">JC52</strain>
    </source>
</reference>
<name>A0A559KFY8_9BACL</name>
<dbReference type="SUPFAM" id="SSF48452">
    <property type="entry name" value="TPR-like"/>
    <property type="match status" value="1"/>
</dbReference>
<keyword evidence="4" id="KW-0472">Membrane</keyword>
<dbReference type="Gene3D" id="1.25.40.10">
    <property type="entry name" value="Tetratricopeptide repeat domain"/>
    <property type="match status" value="2"/>
</dbReference>
<organism evidence="5 6">
    <name type="scientific">Paenibacillus cremeus</name>
    <dbReference type="NCBI Taxonomy" id="2163881"/>
    <lineage>
        <taxon>Bacteria</taxon>
        <taxon>Bacillati</taxon>
        <taxon>Bacillota</taxon>
        <taxon>Bacilli</taxon>
        <taxon>Bacillales</taxon>
        <taxon>Paenibacillaceae</taxon>
        <taxon>Paenibacillus</taxon>
    </lineage>
</organism>
<keyword evidence="4" id="KW-0812">Transmembrane</keyword>
<evidence type="ECO:0000256" key="1">
    <source>
        <dbReference type="ARBA" id="ARBA00022737"/>
    </source>
</evidence>
<evidence type="ECO:0000256" key="4">
    <source>
        <dbReference type="SAM" id="Phobius"/>
    </source>
</evidence>
<dbReference type="InterPro" id="IPR019734">
    <property type="entry name" value="TPR_rpt"/>
</dbReference>
<proteinExistence type="predicted"/>
<evidence type="ECO:0000256" key="2">
    <source>
        <dbReference type="ARBA" id="ARBA00022803"/>
    </source>
</evidence>
<dbReference type="PANTHER" id="PTHR45586:SF1">
    <property type="entry name" value="LIPOPOLYSACCHARIDE ASSEMBLY PROTEIN B"/>
    <property type="match status" value="1"/>
</dbReference>
<accession>A0A559KFY8</accession>
<feature type="repeat" description="TPR" evidence="3">
    <location>
        <begin position="217"/>
        <end position="250"/>
    </location>
</feature>
<dbReference type="PANTHER" id="PTHR45586">
    <property type="entry name" value="TPR REPEAT-CONTAINING PROTEIN PA4667"/>
    <property type="match status" value="1"/>
</dbReference>
<gene>
    <name evidence="5" type="ORF">FPZ49_06115</name>
</gene>
<keyword evidence="6" id="KW-1185">Reference proteome</keyword>
<dbReference type="InterPro" id="IPR051012">
    <property type="entry name" value="CellSynth/LPSAsmb/PSIAsmb"/>
</dbReference>
<feature type="transmembrane region" description="Helical" evidence="4">
    <location>
        <begin position="7"/>
        <end position="24"/>
    </location>
</feature>
<dbReference type="OrthoDB" id="369370at2"/>
<comment type="caution">
    <text evidence="5">The sequence shown here is derived from an EMBL/GenBank/DDBJ whole genome shotgun (WGS) entry which is preliminary data.</text>
</comment>
<dbReference type="AlphaFoldDB" id="A0A559KFY8"/>
<dbReference type="RefSeq" id="WP_144844552.1">
    <property type="nucleotide sequence ID" value="NZ_VNJI01000005.1"/>
</dbReference>
<dbReference type="Pfam" id="PF14559">
    <property type="entry name" value="TPR_19"/>
    <property type="match status" value="1"/>
</dbReference>